<keyword evidence="3" id="KW-1185">Reference proteome</keyword>
<proteinExistence type="predicted"/>
<evidence type="ECO:0000313" key="3">
    <source>
        <dbReference type="Proteomes" id="UP001362999"/>
    </source>
</evidence>
<sequence length="286" mass="30494">MNLANGHIGHRRRRSGGSAVSDGPGKERGCREPIVCPQRQAVILATMGASLSSFMVTFALTQSHPIQRTTARVGGKHAYTDYCGSAADVAYTHEGGPQLFDPAAPLPASPLTLALPAVNDPSASHSFVMPGISSGTMQSVDSFDTDLFPRLDVARCLRPALSSPTLSGIYDRFTALRSALRTTLVAATFLITAQLPAGSSAGLPLIHSSNLGFVGSVLITLLARRRAVPRPRTSSLMLHFEYRRWLAFMICSIFKTTSSAPFSKLRYSSPFEAPLNAIARGSSSCL</sequence>
<evidence type="ECO:0000313" key="2">
    <source>
        <dbReference type="EMBL" id="KAK7063498.1"/>
    </source>
</evidence>
<dbReference type="EMBL" id="JAWWNJ010000001">
    <property type="protein sequence ID" value="KAK7063498.1"/>
    <property type="molecule type" value="Genomic_DNA"/>
</dbReference>
<dbReference type="AlphaFoldDB" id="A0AAW0EFA2"/>
<gene>
    <name evidence="2" type="ORF">R3P38DRAFT_3164503</name>
</gene>
<feature type="region of interest" description="Disordered" evidence="1">
    <location>
        <begin position="1"/>
        <end position="32"/>
    </location>
</feature>
<accession>A0AAW0EFA2</accession>
<protein>
    <submittedName>
        <fullName evidence="2">Uncharacterized protein</fullName>
    </submittedName>
</protein>
<organism evidence="2 3">
    <name type="scientific">Favolaschia claudopus</name>
    <dbReference type="NCBI Taxonomy" id="2862362"/>
    <lineage>
        <taxon>Eukaryota</taxon>
        <taxon>Fungi</taxon>
        <taxon>Dikarya</taxon>
        <taxon>Basidiomycota</taxon>
        <taxon>Agaricomycotina</taxon>
        <taxon>Agaricomycetes</taxon>
        <taxon>Agaricomycetidae</taxon>
        <taxon>Agaricales</taxon>
        <taxon>Marasmiineae</taxon>
        <taxon>Mycenaceae</taxon>
        <taxon>Favolaschia</taxon>
    </lineage>
</organism>
<reference evidence="2 3" key="1">
    <citation type="journal article" date="2024" name="J Genomics">
        <title>Draft genome sequencing and assembly of Favolaschia claudopus CIRM-BRFM 2984 isolated from oak limbs.</title>
        <authorList>
            <person name="Navarro D."/>
            <person name="Drula E."/>
            <person name="Chaduli D."/>
            <person name="Cazenave R."/>
            <person name="Ahrendt S."/>
            <person name="Wang J."/>
            <person name="Lipzen A."/>
            <person name="Daum C."/>
            <person name="Barry K."/>
            <person name="Grigoriev I.V."/>
            <person name="Favel A."/>
            <person name="Rosso M.N."/>
            <person name="Martin F."/>
        </authorList>
    </citation>
    <scope>NUCLEOTIDE SEQUENCE [LARGE SCALE GENOMIC DNA]</scope>
    <source>
        <strain evidence="2 3">CIRM-BRFM 2984</strain>
    </source>
</reference>
<dbReference type="Proteomes" id="UP001362999">
    <property type="component" value="Unassembled WGS sequence"/>
</dbReference>
<name>A0AAW0EFA2_9AGAR</name>
<evidence type="ECO:0000256" key="1">
    <source>
        <dbReference type="SAM" id="MobiDB-lite"/>
    </source>
</evidence>
<comment type="caution">
    <text evidence="2">The sequence shown here is derived from an EMBL/GenBank/DDBJ whole genome shotgun (WGS) entry which is preliminary data.</text>
</comment>